<dbReference type="Gene3D" id="3.50.70.10">
    <property type="match status" value="1"/>
</dbReference>
<feature type="compositionally biased region" description="Polar residues" evidence="1">
    <location>
        <begin position="414"/>
        <end position="425"/>
    </location>
</feature>
<feature type="chain" id="PRO_5030991995" evidence="2">
    <location>
        <begin position="21"/>
        <end position="1085"/>
    </location>
</feature>
<feature type="compositionally biased region" description="Basic and acidic residues" evidence="1">
    <location>
        <begin position="168"/>
        <end position="182"/>
    </location>
</feature>
<feature type="region of interest" description="Disordered" evidence="1">
    <location>
        <begin position="284"/>
        <end position="314"/>
    </location>
</feature>
<feature type="region of interest" description="Disordered" evidence="1">
    <location>
        <begin position="108"/>
        <end position="134"/>
    </location>
</feature>
<feature type="region of interest" description="Disordered" evidence="1">
    <location>
        <begin position="986"/>
        <end position="1022"/>
    </location>
</feature>
<feature type="compositionally biased region" description="Basic and acidic residues" evidence="1">
    <location>
        <begin position="364"/>
        <end position="392"/>
    </location>
</feature>
<proteinExistence type="predicted"/>
<dbReference type="PANTHER" id="PTHR47284">
    <property type="entry name" value="FATTY-ACID-BINDING PROTEIN 2"/>
    <property type="match status" value="1"/>
</dbReference>
<dbReference type="InterPro" id="IPR016088">
    <property type="entry name" value="Chalcone_isomerase_3-sand"/>
</dbReference>
<keyword evidence="2" id="KW-0732">Signal</keyword>
<evidence type="ECO:0000313" key="3">
    <source>
        <dbReference type="EMBL" id="CAE2267965.1"/>
    </source>
</evidence>
<evidence type="ECO:0000256" key="1">
    <source>
        <dbReference type="SAM" id="MobiDB-lite"/>
    </source>
</evidence>
<feature type="compositionally biased region" description="Basic residues" evidence="1">
    <location>
        <begin position="108"/>
        <end position="126"/>
    </location>
</feature>
<dbReference type="InterPro" id="IPR016089">
    <property type="entry name" value="Chalcone_isomerase_bundle_sf"/>
</dbReference>
<feature type="compositionally biased region" description="Low complexity" evidence="1">
    <location>
        <begin position="494"/>
        <end position="510"/>
    </location>
</feature>
<feature type="compositionally biased region" description="Polar residues" evidence="1">
    <location>
        <begin position="350"/>
        <end position="361"/>
    </location>
</feature>
<evidence type="ECO:0000256" key="2">
    <source>
        <dbReference type="SAM" id="SignalP"/>
    </source>
</evidence>
<feature type="compositionally biased region" description="Basic and acidic residues" evidence="1">
    <location>
        <begin position="1049"/>
        <end position="1079"/>
    </location>
</feature>
<feature type="signal peptide" evidence="2">
    <location>
        <begin position="1"/>
        <end position="20"/>
    </location>
</feature>
<reference evidence="3" key="1">
    <citation type="submission" date="2021-01" db="EMBL/GenBank/DDBJ databases">
        <authorList>
            <person name="Corre E."/>
            <person name="Pelletier E."/>
            <person name="Niang G."/>
            <person name="Scheremetjew M."/>
            <person name="Finn R."/>
            <person name="Kale V."/>
            <person name="Holt S."/>
            <person name="Cochrane G."/>
            <person name="Meng A."/>
            <person name="Brown T."/>
            <person name="Cohen L."/>
        </authorList>
    </citation>
    <scope>NUCLEOTIDE SEQUENCE</scope>
    <source>
        <strain evidence="3">Isolate 1302-5</strain>
    </source>
</reference>
<name>A0A7S4N6E6_9STRA</name>
<sequence length="1085" mass="118175">MRSRSSRLFIVLLHLVGVSTNLPTKLWDWNVGIVGAHPMAILLERLELESAGGLDGLLRRLKGAGHDVDELLGEPFWLQDDADGKCMGPGGFSECGDATLWLVRRRPARGRGARRGGKQQSKRGLFKRGGGSSDNDNGTRWTYALQLIDVNLLSSAAGASKSSTEADEAGRSDAWGRMRPWGDRSRRAAGECLVASSGGRKRGRRKNREKANVRHSESLRLVPCGSDEAWGWRVDGDGVLAQEEGRASLDDARGGKSLMGVYGTIDPASGKVDRKDEARQCLHRTESSSEVGPCIEGHMPPSNASIVNDTEESEGDIPSHVVHFSLIRYQAGGAGAATKLPKFSLYDEGASSQGEDVSSLSVEDDAKPSKRAVSDRDGHFPAKTEDKEESHIPRSTRPSGSHASSPMMHPDLKPSSQLLFTNIGTNPPKRSAAKRPQLPTGTSAQDRVRPGGGHIPPQASHSLSAGGRETAFPRKSQTGSDGLTGESKKHLLHKSPPSKLGGSSSSSSSSLHDDAPHKPRKIPVHPYIAGVKSPGVWEDPQTGLEYLTDLSGYLGHDRMETGRHTLMGVGLYTRTVFNIKVYGCAYYAAKRDVLGHPGYAPFATMTAEELRVRDDFYELLMGFPSEEGAVDRTVFLKMNMQLATETMRTSLDADWSQMTTEQKNMLISSSFKERAANEAMLRKIRSKENTSRCSCGQSAPPEYEADPGCCARGTELVFTWRKNGDLELRIDGRVMDIFKEPGLGRAIFYEYLRGDEPMSMDARDHFADGFPFLLAPLAQVRGVSSPVPEGPSASGEKSKGIVRFFGNMADAVGSQASAATNWVQSGASEVVGNVGKTAKAVGDSARNFGAEMEKSRSAMVDNVMSFPEQSSRFIMSLMPFKRFRREEKVFQLRVLKSDGSTTGWDNVSNVSLQSILGGPVAQGHGHNLGRGSEDTSSPMSDEIGVIKHPTMNFTHQLFLYSVHLYLMLLLIVSVPGTSTTKLVVKRANSSRGSSDDESDESVLCSSPDERNHTKPSDRSSHLRGMELSLQLQIPLQGAKQETNIHSHAKAVDRDRDDEGRRRDSSHRMSTPEKATEMKKAFSYFL</sequence>
<gene>
    <name evidence="3" type="ORF">OAUR00152_LOCUS30111</name>
</gene>
<dbReference type="EMBL" id="HBKQ01043673">
    <property type="protein sequence ID" value="CAE2267965.1"/>
    <property type="molecule type" value="Transcribed_RNA"/>
</dbReference>
<dbReference type="PANTHER" id="PTHR47284:SF3">
    <property type="entry name" value="FATTY-ACID-BINDING PROTEIN 2"/>
    <property type="match status" value="1"/>
</dbReference>
<feature type="compositionally biased region" description="Basic and acidic residues" evidence="1">
    <location>
        <begin position="1007"/>
        <end position="1022"/>
    </location>
</feature>
<feature type="region of interest" description="Disordered" evidence="1">
    <location>
        <begin position="348"/>
        <end position="522"/>
    </location>
</feature>
<dbReference type="Gene3D" id="1.10.890.20">
    <property type="match status" value="1"/>
</dbReference>
<accession>A0A7S4N6E6</accession>
<organism evidence="3">
    <name type="scientific">Odontella aurita</name>
    <dbReference type="NCBI Taxonomy" id="265563"/>
    <lineage>
        <taxon>Eukaryota</taxon>
        <taxon>Sar</taxon>
        <taxon>Stramenopiles</taxon>
        <taxon>Ochrophyta</taxon>
        <taxon>Bacillariophyta</taxon>
        <taxon>Mediophyceae</taxon>
        <taxon>Biddulphiophycidae</taxon>
        <taxon>Eupodiscales</taxon>
        <taxon>Odontellaceae</taxon>
        <taxon>Odontella</taxon>
    </lineage>
</organism>
<feature type="region of interest" description="Disordered" evidence="1">
    <location>
        <begin position="158"/>
        <end position="182"/>
    </location>
</feature>
<protein>
    <submittedName>
        <fullName evidence="3">Uncharacterized protein</fullName>
    </submittedName>
</protein>
<feature type="region of interest" description="Disordered" evidence="1">
    <location>
        <begin position="1037"/>
        <end position="1085"/>
    </location>
</feature>
<dbReference type="AlphaFoldDB" id="A0A7S4N6E6"/>